<evidence type="ECO:0000256" key="2">
    <source>
        <dbReference type="ARBA" id="ARBA00022574"/>
    </source>
</evidence>
<evidence type="ECO:0000256" key="7">
    <source>
        <dbReference type="SAM" id="SignalP"/>
    </source>
</evidence>
<dbReference type="GO" id="GO:0034967">
    <property type="term" value="C:Set3 complex"/>
    <property type="evidence" value="ECO:0007669"/>
    <property type="project" value="TreeGrafter"/>
</dbReference>
<feature type="compositionally biased region" description="Basic and acidic residues" evidence="6">
    <location>
        <begin position="267"/>
        <end position="283"/>
    </location>
</feature>
<feature type="compositionally biased region" description="Polar residues" evidence="6">
    <location>
        <begin position="246"/>
        <end position="258"/>
    </location>
</feature>
<keyword evidence="3" id="KW-0677">Repeat</keyword>
<dbReference type="SMART" id="SM00320">
    <property type="entry name" value="WD40"/>
    <property type="match status" value="5"/>
</dbReference>
<evidence type="ECO:0000313" key="9">
    <source>
        <dbReference type="Proteomes" id="UP000054821"/>
    </source>
</evidence>
<dbReference type="RefSeq" id="XP_024405661.1">
    <property type="nucleotide sequence ID" value="XM_024549628.1"/>
</dbReference>
<reference evidence="8 9" key="1">
    <citation type="journal article" date="2016" name="Genome Announc.">
        <title>Draft Whole-Genome Sequence of Trichoderma gamsii T6085, a Promising Biocontrol Agent of Fusarium Head Blight on Wheat.</title>
        <authorList>
            <person name="Baroncelli R."/>
            <person name="Zapparata A."/>
            <person name="Piaggeschi G."/>
            <person name="Sarrocco S."/>
            <person name="Vannacci G."/>
        </authorList>
    </citation>
    <scope>NUCLEOTIDE SEQUENCE [LARGE SCALE GENOMIC DNA]</scope>
    <source>
        <strain evidence="8 9">T6085</strain>
    </source>
</reference>
<dbReference type="InterPro" id="IPR036322">
    <property type="entry name" value="WD40_repeat_dom_sf"/>
</dbReference>
<dbReference type="GO" id="GO:0003714">
    <property type="term" value="F:transcription corepressor activity"/>
    <property type="evidence" value="ECO:0007669"/>
    <property type="project" value="InterPro"/>
</dbReference>
<keyword evidence="9" id="KW-1185">Reference proteome</keyword>
<dbReference type="Proteomes" id="UP000054821">
    <property type="component" value="Unassembled WGS sequence"/>
</dbReference>
<evidence type="ECO:0000256" key="5">
    <source>
        <dbReference type="PROSITE-ProRule" id="PRU00221"/>
    </source>
</evidence>
<dbReference type="Gene3D" id="2.130.10.10">
    <property type="entry name" value="YVTN repeat-like/Quinoprotein amine dehydrogenase"/>
    <property type="match status" value="1"/>
</dbReference>
<dbReference type="PANTHER" id="PTHR22846:SF2">
    <property type="entry name" value="F-BOX-LIKE_WD REPEAT-CONTAINING PROTEIN EBI"/>
    <property type="match status" value="1"/>
</dbReference>
<dbReference type="GeneID" id="29987879"/>
<dbReference type="GO" id="GO:0006357">
    <property type="term" value="P:regulation of transcription by RNA polymerase II"/>
    <property type="evidence" value="ECO:0007669"/>
    <property type="project" value="TreeGrafter"/>
</dbReference>
<keyword evidence="2 5" id="KW-0853">WD repeat</keyword>
<dbReference type="EMBL" id="JPDN02000016">
    <property type="protein sequence ID" value="PON25929.1"/>
    <property type="molecule type" value="Genomic_DNA"/>
</dbReference>
<dbReference type="AlphaFoldDB" id="A0A2P4ZNQ2"/>
<dbReference type="STRING" id="398673.A0A2P4ZNQ2"/>
<dbReference type="Gene3D" id="1.20.960.30">
    <property type="match status" value="1"/>
</dbReference>
<dbReference type="SUPFAM" id="SSF50978">
    <property type="entry name" value="WD40 repeat-like"/>
    <property type="match status" value="1"/>
</dbReference>
<comment type="subcellular location">
    <subcellularLocation>
        <location evidence="1">Nucleus</location>
    </subcellularLocation>
</comment>
<feature type="region of interest" description="Disordered" evidence="6">
    <location>
        <begin position="199"/>
        <end position="292"/>
    </location>
</feature>
<dbReference type="PANTHER" id="PTHR22846">
    <property type="entry name" value="WD40 REPEAT PROTEIN"/>
    <property type="match status" value="1"/>
</dbReference>
<feature type="signal peptide" evidence="7">
    <location>
        <begin position="1"/>
        <end position="28"/>
    </location>
</feature>
<comment type="caution">
    <text evidence="8">The sequence shown here is derived from an EMBL/GenBank/DDBJ whole genome shotgun (WGS) entry which is preliminary data.</text>
</comment>
<feature type="chain" id="PRO_5015188757" evidence="7">
    <location>
        <begin position="29"/>
        <end position="718"/>
    </location>
</feature>
<feature type="repeat" description="WD" evidence="5">
    <location>
        <begin position="576"/>
        <end position="626"/>
    </location>
</feature>
<gene>
    <name evidence="8" type="ORF">TGAM01_v205366</name>
</gene>
<evidence type="ECO:0000313" key="8">
    <source>
        <dbReference type="EMBL" id="PON25929.1"/>
    </source>
</evidence>
<sequence>MYRQRYGGRMWIRFIFFLQSSHFLLTFAISLSFDGAPIEPQRCSTPADSPATTSRDTAATCWRALPPPTPGTIAMVIKEFLDSDRVNFLIWRYLLEGSTWNRAAPQLLSLQFLAGPEQPRYYRETAAKFQKEWHVKEPQRDFDFARHVKGRALVSVVNSGLIYYALEREHARHQQMPEDATAQAEVLRNGIFGPLVEMQPPAKTEEEDDDEDVDAPGEEEIDLSRKRIQNSLPNGSPSKRPRLSNGCESKSDAATVSTPMAMDVDQQENHQQHDDDQSLHDNHAYPSPLEGEQVPLPIVRTEGPEQGTQVDKVEQLFPKTTFIRLMDTNCATETAPSPSPAGTENAPILLQCEWNPRDPSILAAAGTDALARVWTISRATATEHGEHHVSPHAHALLDPDAPKTTTVTALAWTSDGTAIAVASDCGGSRAAIHVWSAGGELLQSMDVAEPPIVKLLWNPSNSALLAISPENKVGTSITVHSATSNKSFRYDLSGHSLDTGLDATWTGDSEFLICGGGVFECLSVGETSIQRARKFETKEDDHFAQVLFDPLSQLVATSSDKGVLDLWDESGARRSISAHQGSITTMAWQPLSSNHSSPDDERLIATGGEDGAILIWNARKPESKPKCFFTMELPVVRLAFTPDGAFIAGATSRSVLIWKVDSHSVPRAVWRPSRDEFENLKSNQDSEEEDEHCLCWDISGQKLAYGANSRLAIISFSG</sequence>
<evidence type="ECO:0000256" key="4">
    <source>
        <dbReference type="ARBA" id="ARBA00023242"/>
    </source>
</evidence>
<name>A0A2P4ZNQ2_9HYPO</name>
<dbReference type="PROSITE" id="PS50082">
    <property type="entry name" value="WD_REPEATS_2"/>
    <property type="match status" value="1"/>
</dbReference>
<organism evidence="8 9">
    <name type="scientific">Trichoderma gamsii</name>
    <dbReference type="NCBI Taxonomy" id="398673"/>
    <lineage>
        <taxon>Eukaryota</taxon>
        <taxon>Fungi</taxon>
        <taxon>Dikarya</taxon>
        <taxon>Ascomycota</taxon>
        <taxon>Pezizomycotina</taxon>
        <taxon>Sordariomycetes</taxon>
        <taxon>Hypocreomycetidae</taxon>
        <taxon>Hypocreales</taxon>
        <taxon>Hypocreaceae</taxon>
        <taxon>Trichoderma</taxon>
    </lineage>
</organism>
<protein>
    <submittedName>
        <fullName evidence="8">Uncharacterized protein</fullName>
    </submittedName>
</protein>
<dbReference type="Pfam" id="PF00400">
    <property type="entry name" value="WD40"/>
    <property type="match status" value="1"/>
</dbReference>
<evidence type="ECO:0000256" key="1">
    <source>
        <dbReference type="ARBA" id="ARBA00004123"/>
    </source>
</evidence>
<dbReference type="InterPro" id="IPR045183">
    <property type="entry name" value="Ebi-like"/>
</dbReference>
<accession>A0A2P4ZNQ2</accession>
<dbReference type="InterPro" id="IPR015943">
    <property type="entry name" value="WD40/YVTN_repeat-like_dom_sf"/>
</dbReference>
<dbReference type="InterPro" id="IPR001680">
    <property type="entry name" value="WD40_rpt"/>
</dbReference>
<evidence type="ECO:0000256" key="6">
    <source>
        <dbReference type="SAM" id="MobiDB-lite"/>
    </source>
</evidence>
<evidence type="ECO:0000256" key="3">
    <source>
        <dbReference type="ARBA" id="ARBA00022737"/>
    </source>
</evidence>
<proteinExistence type="predicted"/>
<feature type="compositionally biased region" description="Acidic residues" evidence="6">
    <location>
        <begin position="205"/>
        <end position="221"/>
    </location>
</feature>
<keyword evidence="7" id="KW-0732">Signal</keyword>
<keyword evidence="4" id="KW-0539">Nucleus</keyword>